<dbReference type="InterPro" id="IPR003613">
    <property type="entry name" value="Ubox_domain"/>
</dbReference>
<evidence type="ECO:0000313" key="2">
    <source>
        <dbReference type="EMBL" id="WIA23625.1"/>
    </source>
</evidence>
<evidence type="ECO:0000259" key="1">
    <source>
        <dbReference type="PROSITE" id="PS51698"/>
    </source>
</evidence>
<reference evidence="2 3" key="1">
    <citation type="submission" date="2023-05" db="EMBL/GenBank/DDBJ databases">
        <title>A 100% complete, gapless, phased diploid assembly of the Scenedesmus obliquus UTEX 3031 genome.</title>
        <authorList>
            <person name="Biondi T.C."/>
            <person name="Hanschen E.R."/>
            <person name="Kwon T."/>
            <person name="Eng W."/>
            <person name="Kruse C.P.S."/>
            <person name="Koehler S.I."/>
            <person name="Kunde Y."/>
            <person name="Gleasner C.D."/>
            <person name="You Mak K.T."/>
            <person name="Polle J."/>
            <person name="Hovde B.T."/>
            <person name="Starkenburg S.R."/>
        </authorList>
    </citation>
    <scope>NUCLEOTIDE SEQUENCE [LARGE SCALE GENOMIC DNA]</scope>
    <source>
        <strain evidence="2 3">DOE0152z</strain>
    </source>
</reference>
<dbReference type="Proteomes" id="UP001244341">
    <property type="component" value="Chromosome 16b"/>
</dbReference>
<gene>
    <name evidence="2" type="ORF">OEZ85_000331</name>
</gene>
<dbReference type="CDD" id="cd21037">
    <property type="entry name" value="MLKL_NTD"/>
    <property type="match status" value="1"/>
</dbReference>
<dbReference type="InterPro" id="IPR054000">
    <property type="entry name" value="MLKL_N"/>
</dbReference>
<dbReference type="InterPro" id="IPR036537">
    <property type="entry name" value="Adaptor_Cbl_N_dom_sf"/>
</dbReference>
<accession>A0ABY8UQV6</accession>
<keyword evidence="3" id="KW-1185">Reference proteome</keyword>
<proteinExistence type="predicted"/>
<organism evidence="2 3">
    <name type="scientific">Tetradesmus obliquus</name>
    <name type="common">Green alga</name>
    <name type="synonym">Acutodesmus obliquus</name>
    <dbReference type="NCBI Taxonomy" id="3088"/>
    <lineage>
        <taxon>Eukaryota</taxon>
        <taxon>Viridiplantae</taxon>
        <taxon>Chlorophyta</taxon>
        <taxon>core chlorophytes</taxon>
        <taxon>Chlorophyceae</taxon>
        <taxon>CS clade</taxon>
        <taxon>Sphaeropleales</taxon>
        <taxon>Scenedesmaceae</taxon>
        <taxon>Tetradesmus</taxon>
    </lineage>
</organism>
<evidence type="ECO:0000313" key="3">
    <source>
        <dbReference type="Proteomes" id="UP001244341"/>
    </source>
</evidence>
<dbReference type="EMBL" id="CP126223">
    <property type="protein sequence ID" value="WIA23625.1"/>
    <property type="molecule type" value="Genomic_DNA"/>
</dbReference>
<dbReference type="Pfam" id="PF22215">
    <property type="entry name" value="MLKL_N"/>
    <property type="match status" value="1"/>
</dbReference>
<feature type="domain" description="U-box" evidence="1">
    <location>
        <begin position="248"/>
        <end position="274"/>
    </location>
</feature>
<sequence>MIESLTVTFKLCVSIVKLLEEAKHNKKECGSLKRLVETIRAFLQGLEAEAISSAGKEALRHVHEQLQCAQGLLARVANTGPLMSLLSAGDFRREFLHIHRDLSGAFQLLGTGEKLLGQERMQRELSALRAELRSSGSGFFSEQEVIGSSLREVAAACQEQRLPAQTVHRLLLEELDQVPEVAALAPMDLLQELHELQFMAMYGSEGQQAACKAKMGSSEKALVEQLCAALAPRAALADQPLSPSAAAQAPDAYLCPISRDIMLDPMLLVETGQS</sequence>
<dbReference type="PROSITE" id="PS51698">
    <property type="entry name" value="U_BOX"/>
    <property type="match status" value="1"/>
</dbReference>
<protein>
    <recommendedName>
        <fullName evidence="1">U-box domain-containing protein</fullName>
    </recommendedName>
</protein>
<dbReference type="SUPFAM" id="SSF57850">
    <property type="entry name" value="RING/U-box"/>
    <property type="match status" value="1"/>
</dbReference>
<dbReference type="Gene3D" id="1.20.930.20">
    <property type="entry name" value="Adaptor protein Cbl, N-terminal domain"/>
    <property type="match status" value="1"/>
</dbReference>
<name>A0ABY8UQV6_TETOB</name>
<dbReference type="InterPro" id="IPR059179">
    <property type="entry name" value="MLKL-like_MCAfunc"/>
</dbReference>